<keyword evidence="6" id="KW-1185">Reference proteome</keyword>
<keyword evidence="4" id="KW-0027">Amidation</keyword>
<evidence type="ECO:0000256" key="2">
    <source>
        <dbReference type="ARBA" id="ARBA00010012"/>
    </source>
</evidence>
<dbReference type="InterPro" id="IPR000874">
    <property type="entry name" value="Bombesin"/>
</dbReference>
<proteinExistence type="inferred from homology"/>
<dbReference type="GO" id="GO:0005184">
    <property type="term" value="F:neuropeptide hormone activity"/>
    <property type="evidence" value="ECO:0007669"/>
    <property type="project" value="TreeGrafter"/>
</dbReference>
<keyword evidence="3" id="KW-0964">Secreted</keyword>
<dbReference type="STRING" id="205130.ENSMAMP00000012629"/>
<reference evidence="5" key="2">
    <citation type="submission" date="2025-09" db="UniProtKB">
        <authorList>
            <consortium name="Ensembl"/>
        </authorList>
    </citation>
    <scope>IDENTIFICATION</scope>
</reference>
<comment type="similarity">
    <text evidence="2">Belongs to the bombesin/neuromedin-B/ranatensin family.</text>
</comment>
<sequence>LKSPRFAGLLSSFILIAYIAMTSSMTLDLTELRNKVSKIKMNPRGNLWATGHFMGKKSVVDSSFMESAFQDVNIPTETRAVRPVQRVEDLQALLIHMLKTAQQIKRKQALEMLVNYHYYCHYLHYFLLLEIHHLNIFFC</sequence>
<dbReference type="GO" id="GO:0007218">
    <property type="term" value="P:neuropeptide signaling pathway"/>
    <property type="evidence" value="ECO:0007669"/>
    <property type="project" value="InterPro"/>
</dbReference>
<dbReference type="GeneTree" id="ENSGT00940000154470"/>
<dbReference type="InParanoid" id="A0A3Q3LU13"/>
<dbReference type="PROSITE" id="PS00257">
    <property type="entry name" value="BOMBESIN"/>
    <property type="match status" value="1"/>
</dbReference>
<dbReference type="GO" id="GO:0005576">
    <property type="term" value="C:extracellular region"/>
    <property type="evidence" value="ECO:0007669"/>
    <property type="project" value="UniProtKB-SubCell"/>
</dbReference>
<dbReference type="Pfam" id="PF02044">
    <property type="entry name" value="Bombesin"/>
    <property type="match status" value="1"/>
</dbReference>
<dbReference type="GO" id="GO:0043005">
    <property type="term" value="C:neuron projection"/>
    <property type="evidence" value="ECO:0007669"/>
    <property type="project" value="TreeGrafter"/>
</dbReference>
<dbReference type="GO" id="GO:0046887">
    <property type="term" value="P:positive regulation of hormone secretion"/>
    <property type="evidence" value="ECO:0007669"/>
    <property type="project" value="TreeGrafter"/>
</dbReference>
<evidence type="ECO:0000256" key="3">
    <source>
        <dbReference type="ARBA" id="ARBA00022525"/>
    </source>
</evidence>
<dbReference type="Proteomes" id="UP000261640">
    <property type="component" value="Unplaced"/>
</dbReference>
<evidence type="ECO:0000313" key="6">
    <source>
        <dbReference type="Proteomes" id="UP000261640"/>
    </source>
</evidence>
<protein>
    <submittedName>
        <fullName evidence="5">Neuromedin Ba</fullName>
    </submittedName>
</protein>
<dbReference type="GO" id="GO:0031710">
    <property type="term" value="F:neuromedin B receptor binding"/>
    <property type="evidence" value="ECO:0007669"/>
    <property type="project" value="TreeGrafter"/>
</dbReference>
<evidence type="ECO:0000313" key="5">
    <source>
        <dbReference type="Ensembl" id="ENSMAMP00000012629.2"/>
    </source>
</evidence>
<dbReference type="PANTHER" id="PTHR16866:SF3">
    <property type="entry name" value="NEUROMEDIN-B"/>
    <property type="match status" value="1"/>
</dbReference>
<dbReference type="Ensembl" id="ENSMAMT00000012962.2">
    <property type="protein sequence ID" value="ENSMAMP00000012629.2"/>
    <property type="gene ID" value="ENSMAMG00000008546.2"/>
</dbReference>
<dbReference type="AlphaFoldDB" id="A0A3Q3LU13"/>
<accession>A0A3Q3LU13</accession>
<dbReference type="PANTHER" id="PTHR16866">
    <property type="entry name" value="GASTRIN-RELEASING PEPTIDE"/>
    <property type="match status" value="1"/>
</dbReference>
<evidence type="ECO:0000256" key="1">
    <source>
        <dbReference type="ARBA" id="ARBA00004613"/>
    </source>
</evidence>
<comment type="subcellular location">
    <subcellularLocation>
        <location evidence="1">Secreted</location>
    </subcellularLocation>
</comment>
<name>A0A3Q3LU13_9TELE</name>
<reference evidence="5" key="1">
    <citation type="submission" date="2025-08" db="UniProtKB">
        <authorList>
            <consortium name="Ensembl"/>
        </authorList>
    </citation>
    <scope>IDENTIFICATION</scope>
</reference>
<organism evidence="5 6">
    <name type="scientific">Mastacembelus armatus</name>
    <name type="common">zig-zag eel</name>
    <dbReference type="NCBI Taxonomy" id="205130"/>
    <lineage>
        <taxon>Eukaryota</taxon>
        <taxon>Metazoa</taxon>
        <taxon>Chordata</taxon>
        <taxon>Craniata</taxon>
        <taxon>Vertebrata</taxon>
        <taxon>Euteleostomi</taxon>
        <taxon>Actinopterygii</taxon>
        <taxon>Neopterygii</taxon>
        <taxon>Teleostei</taxon>
        <taxon>Neoteleostei</taxon>
        <taxon>Acanthomorphata</taxon>
        <taxon>Anabantaria</taxon>
        <taxon>Synbranchiformes</taxon>
        <taxon>Mastacembelidae</taxon>
        <taxon>Mastacembelus</taxon>
    </lineage>
</organism>
<evidence type="ECO:0000256" key="4">
    <source>
        <dbReference type="ARBA" id="ARBA00022815"/>
    </source>
</evidence>